<keyword evidence="1" id="KW-0812">Transmembrane</keyword>
<reference evidence="2" key="1">
    <citation type="submission" date="2020-05" db="UniProtKB">
        <authorList>
            <consortium name="EnsemblMetazoa"/>
        </authorList>
    </citation>
    <scope>IDENTIFICATION</scope>
    <source>
        <strain evidence="2">SANGQUA</strain>
    </source>
</reference>
<dbReference type="EnsemblMetazoa" id="AQUA015280-RA">
    <property type="protein sequence ID" value="AQUA015280-PA"/>
    <property type="gene ID" value="AQUA015280"/>
</dbReference>
<name>A0A182XTZ9_ANOQN</name>
<feature type="transmembrane region" description="Helical" evidence="1">
    <location>
        <begin position="35"/>
        <end position="57"/>
    </location>
</feature>
<dbReference type="AlphaFoldDB" id="A0A182XTZ9"/>
<dbReference type="Proteomes" id="UP000076407">
    <property type="component" value="Unassembled WGS sequence"/>
</dbReference>
<keyword evidence="3" id="KW-1185">Reference proteome</keyword>
<accession>A0A182XTZ9</accession>
<dbReference type="VEuPathDB" id="VectorBase:AQUA015280"/>
<evidence type="ECO:0000256" key="1">
    <source>
        <dbReference type="SAM" id="Phobius"/>
    </source>
</evidence>
<keyword evidence="1" id="KW-0472">Membrane</keyword>
<proteinExistence type="predicted"/>
<protein>
    <submittedName>
        <fullName evidence="2">Uncharacterized protein</fullName>
    </submittedName>
</protein>
<evidence type="ECO:0000313" key="3">
    <source>
        <dbReference type="Proteomes" id="UP000076407"/>
    </source>
</evidence>
<feature type="transmembrane region" description="Helical" evidence="1">
    <location>
        <begin position="12"/>
        <end position="30"/>
    </location>
</feature>
<evidence type="ECO:0000313" key="2">
    <source>
        <dbReference type="EnsemblMetazoa" id="AQUA015280-PA"/>
    </source>
</evidence>
<organism evidence="2 3">
    <name type="scientific">Anopheles quadriannulatus</name>
    <name type="common">Mosquito</name>
    <dbReference type="NCBI Taxonomy" id="34691"/>
    <lineage>
        <taxon>Eukaryota</taxon>
        <taxon>Metazoa</taxon>
        <taxon>Ecdysozoa</taxon>
        <taxon>Arthropoda</taxon>
        <taxon>Hexapoda</taxon>
        <taxon>Insecta</taxon>
        <taxon>Pterygota</taxon>
        <taxon>Neoptera</taxon>
        <taxon>Endopterygota</taxon>
        <taxon>Diptera</taxon>
        <taxon>Nematocera</taxon>
        <taxon>Culicoidea</taxon>
        <taxon>Culicidae</taxon>
        <taxon>Anophelinae</taxon>
        <taxon>Anopheles</taxon>
    </lineage>
</organism>
<sequence>MPTTPQQQCGGFGWIFMIYIFCLFVCLSIFPLFALVIICLFFFCSFPVFFFLIWATLAL</sequence>
<keyword evidence="1" id="KW-1133">Transmembrane helix</keyword>